<gene>
    <name evidence="1" type="primary">30</name>
</gene>
<evidence type="ECO:0000313" key="1">
    <source>
        <dbReference type="EMBL" id="AKC34866.1"/>
    </source>
</evidence>
<dbReference type="KEGG" id="vg:25396045"/>
<organism evidence="1 2">
    <name type="scientific">Skunk adenovirus 1</name>
    <dbReference type="NCBI Taxonomy" id="2698728"/>
    <lineage>
        <taxon>Viruses</taxon>
        <taxon>Varidnaviria</taxon>
        <taxon>Bamfordvirae</taxon>
        <taxon>Preplasmiviricota</taxon>
        <taxon>Polisuviricotina</taxon>
        <taxon>Pharingeaviricetes</taxon>
        <taxon>Rowavirales</taxon>
        <taxon>Adenoviridae</taxon>
        <taxon>Mastadenovirus</taxon>
        <taxon>Mastadenovirus trianonense</taxon>
        <taxon>Skunk mastadenovirus A</taxon>
    </lineage>
</organism>
<accession>A0A0K0MGJ2</accession>
<evidence type="ECO:0000313" key="2">
    <source>
        <dbReference type="Proteomes" id="UP000162613"/>
    </source>
</evidence>
<dbReference type="OrthoDB" id="20516at10239"/>
<keyword evidence="2" id="KW-1185">Reference proteome</keyword>
<dbReference type="GeneID" id="25396045"/>
<dbReference type="RefSeq" id="YP_009162612.1">
    <property type="nucleotide sequence ID" value="NC_027708.1"/>
</dbReference>
<sequence length="131" mass="14973">MSFLNVSMGATFRLRFHKCLLESLNNCLNLTEYIPVELRRIIFNQLINQEVRPMPTFVSAISALHEHYLDIYMFIGSESGSFFSLSGLEDTAKDFEADLKTRLTAFVPEGDHHLLSLFSVTWQPNLLASEN</sequence>
<reference evidence="1 2" key="1">
    <citation type="journal article" date="2015" name="Virology">
        <title>Characterization of a novel adenovirus isolated from a skunk.</title>
        <authorList>
            <person name="Kozak R.A."/>
            <person name="Ackford J.G."/>
            <person name="Slaine P."/>
            <person name="Li A."/>
            <person name="Carman S."/>
            <person name="Campbell D."/>
            <person name="Welch M.K."/>
            <person name="Kropinski A.M."/>
            <person name="Nagy E."/>
        </authorList>
    </citation>
    <scope>NUCLEOTIDE SEQUENCE [LARGE SCALE GENOMIC DNA]</scope>
    <source>
        <strain evidence="1">SkAdV-PB1</strain>
    </source>
</reference>
<protein>
    <submittedName>
        <fullName evidence="1">E4 ORFA</fullName>
    </submittedName>
</protein>
<proteinExistence type="predicted"/>
<dbReference type="Proteomes" id="UP000162613">
    <property type="component" value="Segment"/>
</dbReference>
<name>A0A0K0MGJ2_9ADEN</name>
<dbReference type="EMBL" id="KP238322">
    <property type="protein sequence ID" value="AKC34866.1"/>
    <property type="molecule type" value="Genomic_DNA"/>
</dbReference>